<keyword evidence="2" id="KW-1185">Reference proteome</keyword>
<protein>
    <submittedName>
        <fullName evidence="1">Uncharacterized protein</fullName>
    </submittedName>
</protein>
<reference evidence="1" key="1">
    <citation type="journal article" date="2023" name="IScience">
        <title>Live-bearing cockroach genome reveals convergent evolutionary mechanisms linked to viviparity in insects and beyond.</title>
        <authorList>
            <person name="Fouks B."/>
            <person name="Harrison M.C."/>
            <person name="Mikhailova A.A."/>
            <person name="Marchal E."/>
            <person name="English S."/>
            <person name="Carruthers M."/>
            <person name="Jennings E.C."/>
            <person name="Chiamaka E.L."/>
            <person name="Frigard R.A."/>
            <person name="Pippel M."/>
            <person name="Attardo G.M."/>
            <person name="Benoit J.B."/>
            <person name="Bornberg-Bauer E."/>
            <person name="Tobe S.S."/>
        </authorList>
    </citation>
    <scope>NUCLEOTIDE SEQUENCE</scope>
    <source>
        <strain evidence="1">Stay&amp;Tobe</strain>
    </source>
</reference>
<dbReference type="AlphaFoldDB" id="A0AAD8EA47"/>
<proteinExistence type="predicted"/>
<gene>
    <name evidence="1" type="ORF">L9F63_003358</name>
</gene>
<comment type="caution">
    <text evidence="1">The sequence shown here is derived from an EMBL/GenBank/DDBJ whole genome shotgun (WGS) entry which is preliminary data.</text>
</comment>
<evidence type="ECO:0000313" key="1">
    <source>
        <dbReference type="EMBL" id="KAJ9582299.1"/>
    </source>
</evidence>
<name>A0AAD8EA47_DIPPU</name>
<dbReference type="Proteomes" id="UP001233999">
    <property type="component" value="Unassembled WGS sequence"/>
</dbReference>
<reference evidence="1" key="2">
    <citation type="submission" date="2023-05" db="EMBL/GenBank/DDBJ databases">
        <authorList>
            <person name="Fouks B."/>
        </authorList>
    </citation>
    <scope>NUCLEOTIDE SEQUENCE</scope>
    <source>
        <strain evidence="1">Stay&amp;Tobe</strain>
        <tissue evidence="1">Testes</tissue>
    </source>
</reference>
<evidence type="ECO:0000313" key="2">
    <source>
        <dbReference type="Proteomes" id="UP001233999"/>
    </source>
</evidence>
<accession>A0AAD8EA47</accession>
<organism evidence="1 2">
    <name type="scientific">Diploptera punctata</name>
    <name type="common">Pacific beetle cockroach</name>
    <dbReference type="NCBI Taxonomy" id="6984"/>
    <lineage>
        <taxon>Eukaryota</taxon>
        <taxon>Metazoa</taxon>
        <taxon>Ecdysozoa</taxon>
        <taxon>Arthropoda</taxon>
        <taxon>Hexapoda</taxon>
        <taxon>Insecta</taxon>
        <taxon>Pterygota</taxon>
        <taxon>Neoptera</taxon>
        <taxon>Polyneoptera</taxon>
        <taxon>Dictyoptera</taxon>
        <taxon>Blattodea</taxon>
        <taxon>Blaberoidea</taxon>
        <taxon>Blaberidae</taxon>
        <taxon>Diplopterinae</taxon>
        <taxon>Diploptera</taxon>
    </lineage>
</organism>
<feature type="non-terminal residue" evidence="1">
    <location>
        <position position="1"/>
    </location>
</feature>
<sequence>LKPHNSDSFDALSKNFWYEFSSPFTESYDEFTEAEPKTTADPLPFFEDHSNSTNITTQFGSTVYLHCKVNDL</sequence>
<feature type="non-terminal residue" evidence="1">
    <location>
        <position position="72"/>
    </location>
</feature>
<dbReference type="EMBL" id="JASPKZ010007813">
    <property type="protein sequence ID" value="KAJ9582299.1"/>
    <property type="molecule type" value="Genomic_DNA"/>
</dbReference>